<keyword evidence="11 14" id="KW-0472">Membrane</keyword>
<reference evidence="16 17" key="1">
    <citation type="journal article" date="2017" name="PLoS Biol.">
        <title>The sea cucumber genome provides insights into morphological evolution and visceral regeneration.</title>
        <authorList>
            <person name="Zhang X."/>
            <person name="Sun L."/>
            <person name="Yuan J."/>
            <person name="Sun Y."/>
            <person name="Gao Y."/>
            <person name="Zhang L."/>
            <person name="Li S."/>
            <person name="Dai H."/>
            <person name="Hamel J.F."/>
            <person name="Liu C."/>
            <person name="Yu Y."/>
            <person name="Liu S."/>
            <person name="Lin W."/>
            <person name="Guo K."/>
            <person name="Jin S."/>
            <person name="Xu P."/>
            <person name="Storey K.B."/>
            <person name="Huan P."/>
            <person name="Zhang T."/>
            <person name="Zhou Y."/>
            <person name="Zhang J."/>
            <person name="Lin C."/>
            <person name="Li X."/>
            <person name="Xing L."/>
            <person name="Huo D."/>
            <person name="Sun M."/>
            <person name="Wang L."/>
            <person name="Mercier A."/>
            <person name="Li F."/>
            <person name="Yang H."/>
            <person name="Xiang J."/>
        </authorList>
    </citation>
    <scope>NUCLEOTIDE SEQUENCE [LARGE SCALE GENOMIC DNA]</scope>
    <source>
        <strain evidence="16">Shaxun</strain>
        <tissue evidence="16">Muscle</tissue>
    </source>
</reference>
<dbReference type="GO" id="GO:0017022">
    <property type="term" value="F:myosin binding"/>
    <property type="evidence" value="ECO:0007669"/>
    <property type="project" value="InterPro"/>
</dbReference>
<dbReference type="Pfam" id="PF12632">
    <property type="entry name" value="Vezatin"/>
    <property type="match status" value="1"/>
</dbReference>
<keyword evidence="10" id="KW-0175">Coiled coil</keyword>
<evidence type="ECO:0000256" key="2">
    <source>
        <dbReference type="ARBA" id="ARBA00004536"/>
    </source>
</evidence>
<feature type="region of interest" description="Disordered" evidence="13">
    <location>
        <begin position="542"/>
        <end position="633"/>
    </location>
</feature>
<dbReference type="GO" id="GO:0005886">
    <property type="term" value="C:plasma membrane"/>
    <property type="evidence" value="ECO:0007669"/>
    <property type="project" value="UniProtKB-SubCell"/>
</dbReference>
<keyword evidence="6" id="KW-1003">Cell membrane</keyword>
<evidence type="ECO:0000256" key="5">
    <source>
        <dbReference type="ARBA" id="ARBA00018125"/>
    </source>
</evidence>
<evidence type="ECO:0000256" key="9">
    <source>
        <dbReference type="ARBA" id="ARBA00022989"/>
    </source>
</evidence>
<evidence type="ECO:0000256" key="12">
    <source>
        <dbReference type="ARBA" id="ARBA00023242"/>
    </source>
</evidence>
<protein>
    <recommendedName>
        <fullName evidence="5">Vezatin</fullName>
    </recommendedName>
</protein>
<comment type="caution">
    <text evidence="16">The sequence shown here is derived from an EMBL/GenBank/DDBJ whole genome shotgun (WGS) entry which is preliminary data.</text>
</comment>
<feature type="region of interest" description="Disordered" evidence="13">
    <location>
        <begin position="442"/>
        <end position="462"/>
    </location>
</feature>
<dbReference type="GO" id="GO:0005634">
    <property type="term" value="C:nucleus"/>
    <property type="evidence" value="ECO:0007669"/>
    <property type="project" value="UniProtKB-SubCell"/>
</dbReference>
<dbReference type="InterPro" id="IPR026859">
    <property type="entry name" value="Myosin-bd"/>
</dbReference>
<feature type="transmembrane region" description="Helical" evidence="14">
    <location>
        <begin position="12"/>
        <end position="29"/>
    </location>
</feature>
<name>A0A2G8JL70_STIJA</name>
<evidence type="ECO:0000256" key="10">
    <source>
        <dbReference type="ARBA" id="ARBA00023054"/>
    </source>
</evidence>
<evidence type="ECO:0000256" key="6">
    <source>
        <dbReference type="ARBA" id="ARBA00022475"/>
    </source>
</evidence>
<feature type="compositionally biased region" description="Polar residues" evidence="13">
    <location>
        <begin position="606"/>
        <end position="619"/>
    </location>
</feature>
<dbReference type="STRING" id="307972.A0A2G8JL70"/>
<dbReference type="EMBL" id="MRZV01001673">
    <property type="protein sequence ID" value="PIK36449.1"/>
    <property type="molecule type" value="Genomic_DNA"/>
</dbReference>
<feature type="compositionally biased region" description="Basic and acidic residues" evidence="13">
    <location>
        <begin position="595"/>
        <end position="605"/>
    </location>
</feature>
<evidence type="ECO:0000313" key="17">
    <source>
        <dbReference type="Proteomes" id="UP000230750"/>
    </source>
</evidence>
<feature type="domain" description="Myosin-binding" evidence="15">
    <location>
        <begin position="51"/>
        <end position="236"/>
    </location>
</feature>
<evidence type="ECO:0000313" key="16">
    <source>
        <dbReference type="EMBL" id="PIK36449.1"/>
    </source>
</evidence>
<evidence type="ECO:0000256" key="1">
    <source>
        <dbReference type="ARBA" id="ARBA00004123"/>
    </source>
</evidence>
<comment type="subcellular location">
    <subcellularLocation>
        <location evidence="2">Cell junction</location>
        <location evidence="2">Adherens junction</location>
    </subcellularLocation>
    <subcellularLocation>
        <location evidence="3">Cell membrane</location>
        <topology evidence="3">Multi-pass membrane protein</topology>
    </subcellularLocation>
    <subcellularLocation>
        <location evidence="1">Nucleus</location>
    </subcellularLocation>
</comment>
<keyword evidence="8" id="KW-0965">Cell junction</keyword>
<evidence type="ECO:0000256" key="11">
    <source>
        <dbReference type="ARBA" id="ARBA00023136"/>
    </source>
</evidence>
<proteinExistence type="inferred from homology"/>
<feature type="transmembrane region" description="Helical" evidence="14">
    <location>
        <begin position="45"/>
        <end position="66"/>
    </location>
</feature>
<keyword evidence="17" id="KW-1185">Reference proteome</keyword>
<organism evidence="16 17">
    <name type="scientific">Stichopus japonicus</name>
    <name type="common">Sea cucumber</name>
    <dbReference type="NCBI Taxonomy" id="307972"/>
    <lineage>
        <taxon>Eukaryota</taxon>
        <taxon>Metazoa</taxon>
        <taxon>Echinodermata</taxon>
        <taxon>Eleutherozoa</taxon>
        <taxon>Echinozoa</taxon>
        <taxon>Holothuroidea</taxon>
        <taxon>Aspidochirotacea</taxon>
        <taxon>Aspidochirotida</taxon>
        <taxon>Stichopodidae</taxon>
        <taxon>Apostichopus</taxon>
    </lineage>
</organism>
<evidence type="ECO:0000256" key="8">
    <source>
        <dbReference type="ARBA" id="ARBA00022949"/>
    </source>
</evidence>
<dbReference type="Proteomes" id="UP000230750">
    <property type="component" value="Unassembled WGS sequence"/>
</dbReference>
<dbReference type="GO" id="GO:0005912">
    <property type="term" value="C:adherens junction"/>
    <property type="evidence" value="ECO:0007669"/>
    <property type="project" value="UniProtKB-SubCell"/>
</dbReference>
<feature type="region of interest" description="Disordered" evidence="13">
    <location>
        <begin position="668"/>
        <end position="692"/>
    </location>
</feature>
<sequence length="712" mass="80863">MYSSLSCLSQQCRPLLIGAFASLSVPHIYNNVKLMGPLPEPVKDWFNVFLGISFLGMSFSIFLTVYHHNRLLCLFNNQKKGTDNYIHSERLFRKSFRHSLQYIQEVEVLSRGYTMVNAASYSGGMEASHHLLLPLRKVCLSVITKHLVALREATNSLISDFPVLPEYKLSDDCISNQQLPEWISSAASNSSSLTSSQEEEMLSLSTLKILFGLYKEQCSDFVHQFAITLVKSDRLQWDEGTDLTLHKKWLDRLEGCTSDCKESMSRLDESYRLHRWTPPSQGSIPKAGTVSRREVWRPEVQTDHGSTQPTIHLETNIVKTARLDHSEGADLELPPTTFQYFINLFLSEIHDHIDGVKDQSYADVLFDISCLLGSVLCRCSSLIFLIPYDQISPIDDQLNDCDVISMTDSTLSDMRTLILEISDHIEASQMCYEETKASLEKITSKGKPETGLEEEGEKPMGAAAESHDQLIQLINYDEDDSDEIDGDMEEQIFEAYIDKKRNTGREDEDSEEWLQAKVLRRREAEDAKRLLQELNCVLTKRSEQKERNKQEKIMTKSSTENEKREQEQTSPPTSEKTEINDTATASTERSGNVSPEKDSTEKVNEENYTTASKAPSDNTESCHNRELNPENLSGHFKEEISAIQGVTSGDVYIEGESLQLTDVQSGFTEMGTGKQLDGKRKDQKIDNTTRREESKLMKKITYPYLPRGILRK</sequence>
<evidence type="ECO:0000256" key="3">
    <source>
        <dbReference type="ARBA" id="ARBA00004651"/>
    </source>
</evidence>
<comment type="similarity">
    <text evidence="4">Belongs to the vezatin family.</text>
</comment>
<feature type="compositionally biased region" description="Basic and acidic residues" evidence="13">
    <location>
        <begin position="676"/>
        <end position="692"/>
    </location>
</feature>
<evidence type="ECO:0000256" key="7">
    <source>
        <dbReference type="ARBA" id="ARBA00022692"/>
    </source>
</evidence>
<dbReference type="InterPro" id="IPR026858">
    <property type="entry name" value="Vezatin"/>
</dbReference>
<evidence type="ECO:0000259" key="15">
    <source>
        <dbReference type="Pfam" id="PF12632"/>
    </source>
</evidence>
<dbReference type="AlphaFoldDB" id="A0A2G8JL70"/>
<keyword evidence="9 14" id="KW-1133">Transmembrane helix</keyword>
<keyword evidence="7 14" id="KW-0812">Transmembrane</keyword>
<feature type="compositionally biased region" description="Polar residues" evidence="13">
    <location>
        <begin position="568"/>
        <end position="593"/>
    </location>
</feature>
<keyword evidence="12" id="KW-0539">Nucleus</keyword>
<evidence type="ECO:0000256" key="13">
    <source>
        <dbReference type="SAM" id="MobiDB-lite"/>
    </source>
</evidence>
<feature type="compositionally biased region" description="Basic and acidic residues" evidence="13">
    <location>
        <begin position="542"/>
        <end position="567"/>
    </location>
</feature>
<dbReference type="PANTHER" id="PTHR15989">
    <property type="entry name" value="VEZATIN"/>
    <property type="match status" value="1"/>
</dbReference>
<accession>A0A2G8JL70</accession>
<gene>
    <name evidence="16" type="ORF">BSL78_26716</name>
</gene>
<evidence type="ECO:0000256" key="4">
    <source>
        <dbReference type="ARBA" id="ARBA00007245"/>
    </source>
</evidence>
<evidence type="ECO:0000256" key="14">
    <source>
        <dbReference type="SAM" id="Phobius"/>
    </source>
</evidence>
<dbReference type="PANTHER" id="PTHR15989:SF5">
    <property type="entry name" value="VEZATIN"/>
    <property type="match status" value="1"/>
</dbReference>
<dbReference type="OrthoDB" id="21151at2759"/>
<dbReference type="GO" id="GO:0098609">
    <property type="term" value="P:cell-cell adhesion"/>
    <property type="evidence" value="ECO:0007669"/>
    <property type="project" value="InterPro"/>
</dbReference>